<reference evidence="1" key="1">
    <citation type="journal article" date="2021" name="Proc. Natl. Acad. Sci. U.S.A.">
        <title>A Catalog of Tens of Thousands of Viruses from Human Metagenomes Reveals Hidden Associations with Chronic Diseases.</title>
        <authorList>
            <person name="Tisza M.J."/>
            <person name="Buck C.B."/>
        </authorList>
    </citation>
    <scope>NUCLEOTIDE SEQUENCE</scope>
    <source>
        <strain evidence="1">CtkKt3</strain>
    </source>
</reference>
<name>A0A8S5UYR7_9CAUD</name>
<organism evidence="1">
    <name type="scientific">Siphoviridae sp. ctkKt3</name>
    <dbReference type="NCBI Taxonomy" id="2825642"/>
    <lineage>
        <taxon>Viruses</taxon>
        <taxon>Duplodnaviria</taxon>
        <taxon>Heunggongvirae</taxon>
        <taxon>Uroviricota</taxon>
        <taxon>Caudoviricetes</taxon>
    </lineage>
</organism>
<dbReference type="EMBL" id="BK016169">
    <property type="protein sequence ID" value="DAF99639.1"/>
    <property type="molecule type" value="Genomic_DNA"/>
</dbReference>
<protein>
    <submittedName>
        <fullName evidence="1">Uncharacterized protein</fullName>
    </submittedName>
</protein>
<proteinExistence type="predicted"/>
<sequence length="77" mass="8860">MMTRCRCIEDFEIPKVDGDGFETGQHALVEADSLWILDEKTNYIGGQNHLACEDFLTGGLSWIEIDDETLERYFEVE</sequence>
<evidence type="ECO:0000313" key="1">
    <source>
        <dbReference type="EMBL" id="DAF99639.1"/>
    </source>
</evidence>
<accession>A0A8S5UYR7</accession>